<evidence type="ECO:0000313" key="2">
    <source>
        <dbReference type="WBParaSite" id="PS1159_v2.g8684.t1"/>
    </source>
</evidence>
<evidence type="ECO:0000313" key="1">
    <source>
        <dbReference type="Proteomes" id="UP000887580"/>
    </source>
</evidence>
<dbReference type="WBParaSite" id="PS1159_v2.g8684.t1">
    <property type="protein sequence ID" value="PS1159_v2.g8684.t1"/>
    <property type="gene ID" value="PS1159_v2.g8684"/>
</dbReference>
<reference evidence="2" key="1">
    <citation type="submission" date="2022-11" db="UniProtKB">
        <authorList>
            <consortium name="WormBaseParasite"/>
        </authorList>
    </citation>
    <scope>IDENTIFICATION</scope>
</reference>
<name>A0AC35GTF4_9BILA</name>
<dbReference type="Proteomes" id="UP000887580">
    <property type="component" value="Unplaced"/>
</dbReference>
<sequence>MHFRTSKNITNPFDSHLFDSFTAFSPNAILKTPATNKTRINTSFQWSIEQRSRILPAMIDESFIHESPDNPEHELQVQRTLDKFWNSQLIAPSPDVIGRTQKPLNFTPSPIVPFSRRNSRLFDSSSSPISRSSIPTSTKESQTDISIPMDFDLIGLLAKHLPQKQHASTPKMIKNFITEHTTNCGFDLSKISPIKHEMVSPHTRLSPIKEDN</sequence>
<protein>
    <submittedName>
        <fullName evidence="2">Protein aurora borealis</fullName>
    </submittedName>
</protein>
<organism evidence="1 2">
    <name type="scientific">Panagrolaimus sp. PS1159</name>
    <dbReference type="NCBI Taxonomy" id="55785"/>
    <lineage>
        <taxon>Eukaryota</taxon>
        <taxon>Metazoa</taxon>
        <taxon>Ecdysozoa</taxon>
        <taxon>Nematoda</taxon>
        <taxon>Chromadorea</taxon>
        <taxon>Rhabditida</taxon>
        <taxon>Tylenchina</taxon>
        <taxon>Panagrolaimomorpha</taxon>
        <taxon>Panagrolaimoidea</taxon>
        <taxon>Panagrolaimidae</taxon>
        <taxon>Panagrolaimus</taxon>
    </lineage>
</organism>
<accession>A0AC35GTF4</accession>
<proteinExistence type="predicted"/>